<dbReference type="RefSeq" id="WP_375524915.1">
    <property type="nucleotide sequence ID" value="NZ_JBHILM010000008.1"/>
</dbReference>
<feature type="domain" description="AMP-dependent synthetase/ligase" evidence="1">
    <location>
        <begin position="13"/>
        <end position="374"/>
    </location>
</feature>
<dbReference type="Gene3D" id="3.40.50.12780">
    <property type="entry name" value="N-terminal domain of ligase-like"/>
    <property type="match status" value="1"/>
</dbReference>
<evidence type="ECO:0000259" key="2">
    <source>
        <dbReference type="Pfam" id="PF13193"/>
    </source>
</evidence>
<proteinExistence type="predicted"/>
<dbReference type="PROSITE" id="PS00455">
    <property type="entry name" value="AMP_BINDING"/>
    <property type="match status" value="1"/>
</dbReference>
<dbReference type="Proteomes" id="UP001580407">
    <property type="component" value="Unassembled WGS sequence"/>
</dbReference>
<dbReference type="InterPro" id="IPR045851">
    <property type="entry name" value="AMP-bd_C_sf"/>
</dbReference>
<comment type="caution">
    <text evidence="3">The sequence shown here is derived from an EMBL/GenBank/DDBJ whole genome shotgun (WGS) entry which is preliminary data.</text>
</comment>
<feature type="domain" description="AMP-binding enzyme C-terminal" evidence="2">
    <location>
        <begin position="425"/>
        <end position="498"/>
    </location>
</feature>
<dbReference type="InterPro" id="IPR025110">
    <property type="entry name" value="AMP-bd_C"/>
</dbReference>
<dbReference type="InterPro" id="IPR050237">
    <property type="entry name" value="ATP-dep_AMP-bd_enzyme"/>
</dbReference>
<protein>
    <submittedName>
        <fullName evidence="3">Class I adenylate-forming enzyme family protein</fullName>
    </submittedName>
</protein>
<dbReference type="InterPro" id="IPR042099">
    <property type="entry name" value="ANL_N_sf"/>
</dbReference>
<keyword evidence="4" id="KW-1185">Reference proteome</keyword>
<dbReference type="Gene3D" id="3.30.300.30">
    <property type="match status" value="1"/>
</dbReference>
<dbReference type="SUPFAM" id="SSF56801">
    <property type="entry name" value="Acetyl-CoA synthetase-like"/>
    <property type="match status" value="1"/>
</dbReference>
<dbReference type="Pfam" id="PF00501">
    <property type="entry name" value="AMP-binding"/>
    <property type="match status" value="1"/>
</dbReference>
<dbReference type="EMBL" id="JBHILM010000008">
    <property type="protein sequence ID" value="MFB5681125.1"/>
    <property type="molecule type" value="Genomic_DNA"/>
</dbReference>
<evidence type="ECO:0000313" key="4">
    <source>
        <dbReference type="Proteomes" id="UP001580407"/>
    </source>
</evidence>
<dbReference type="InterPro" id="IPR000873">
    <property type="entry name" value="AMP-dep_synth/lig_dom"/>
</dbReference>
<dbReference type="PANTHER" id="PTHR43767">
    <property type="entry name" value="LONG-CHAIN-FATTY-ACID--COA LIGASE"/>
    <property type="match status" value="1"/>
</dbReference>
<evidence type="ECO:0000313" key="3">
    <source>
        <dbReference type="EMBL" id="MFB5681125.1"/>
    </source>
</evidence>
<name>A0ABV5B610_9BACL</name>
<gene>
    <name evidence="3" type="ORF">ACE3NQ_09405</name>
</gene>
<dbReference type="InterPro" id="IPR020845">
    <property type="entry name" value="AMP-binding_CS"/>
</dbReference>
<sequence>MNTYNFADIIHSSVSRAPSSPAIIAQGRTISYGELGSRTNQAGNLFAGLGTQPGDRVAVLFANDFRFLEICFGLMSIGAVPVPMNSKLGADTLAYIYRDSGSRILVYHASMGDKARIIQEQADVVSSVICTAESYPSDFGLNSLVYDELLPSQNPDLDVYPTREGDLCLLPYTSGSTGNPKGCRLTHGGQLWNVTAIAQIRDLQHDDRIVISLPLYHKNAMLSMKAVFYSGSSAVILPAPEPAEILQTIETHRCTYISGVPALYRMLVTHLKESSASYDLGSLKYAICGSSDAPVELLEDISKWMGIEVYEGYGLTEGGPVVLESRKGMHKPGSAGFPLPGGSIRIVSLLEEDVPAGTIGELWVRNPGVADGYWNLPEVTKKRITEDGWLKTGDMAWQDDEGYVYIVGRKDDMINVGGENVYPKEVENILLQHPHIEDACVLPIPHALKGEVPAAFVVTRQPIDKQEIKRFFIERGPAYAHPREIYDLHAFPLTGPGKVDRTRLKQMLAEQLQKGESTPS</sequence>
<dbReference type="Pfam" id="PF13193">
    <property type="entry name" value="AMP-binding_C"/>
    <property type="match status" value="1"/>
</dbReference>
<evidence type="ECO:0000259" key="1">
    <source>
        <dbReference type="Pfam" id="PF00501"/>
    </source>
</evidence>
<accession>A0ABV5B610</accession>
<organism evidence="3 4">
    <name type="scientific">Paenibacillus terreus</name>
    <dbReference type="NCBI Taxonomy" id="1387834"/>
    <lineage>
        <taxon>Bacteria</taxon>
        <taxon>Bacillati</taxon>
        <taxon>Bacillota</taxon>
        <taxon>Bacilli</taxon>
        <taxon>Bacillales</taxon>
        <taxon>Paenibacillaceae</taxon>
        <taxon>Paenibacillus</taxon>
    </lineage>
</organism>
<dbReference type="PANTHER" id="PTHR43767:SF1">
    <property type="entry name" value="NONRIBOSOMAL PEPTIDE SYNTHASE PES1 (EUROFUNG)-RELATED"/>
    <property type="match status" value="1"/>
</dbReference>
<reference evidence="3 4" key="1">
    <citation type="submission" date="2024-09" db="EMBL/GenBank/DDBJ databases">
        <authorList>
            <person name="Ruan L."/>
        </authorList>
    </citation>
    <scope>NUCLEOTIDE SEQUENCE [LARGE SCALE GENOMIC DNA]</scope>
    <source>
        <strain evidence="3 4">D33</strain>
    </source>
</reference>